<gene>
    <name evidence="3" type="ORF">SK128_009918</name>
</gene>
<accession>A0AAN8X041</accession>
<evidence type="ECO:0000313" key="4">
    <source>
        <dbReference type="Proteomes" id="UP001381693"/>
    </source>
</evidence>
<feature type="compositionally biased region" description="Basic and acidic residues" evidence="1">
    <location>
        <begin position="60"/>
        <end position="74"/>
    </location>
</feature>
<dbReference type="AlphaFoldDB" id="A0AAN8X041"/>
<keyword evidence="2" id="KW-0732">Signal</keyword>
<evidence type="ECO:0000313" key="3">
    <source>
        <dbReference type="EMBL" id="KAK7070409.1"/>
    </source>
</evidence>
<reference evidence="3 4" key="1">
    <citation type="submission" date="2023-11" db="EMBL/GenBank/DDBJ databases">
        <title>Halocaridina rubra genome assembly.</title>
        <authorList>
            <person name="Smith C."/>
        </authorList>
    </citation>
    <scope>NUCLEOTIDE SEQUENCE [LARGE SCALE GENOMIC DNA]</scope>
    <source>
        <strain evidence="3">EP-1</strain>
        <tissue evidence="3">Whole</tissue>
    </source>
</reference>
<name>A0AAN8X041_HALRR</name>
<evidence type="ECO:0000256" key="2">
    <source>
        <dbReference type="SAM" id="SignalP"/>
    </source>
</evidence>
<feature type="compositionally biased region" description="Basic and acidic residues" evidence="1">
    <location>
        <begin position="86"/>
        <end position="99"/>
    </location>
</feature>
<organism evidence="3 4">
    <name type="scientific">Halocaridina rubra</name>
    <name type="common">Hawaiian red shrimp</name>
    <dbReference type="NCBI Taxonomy" id="373956"/>
    <lineage>
        <taxon>Eukaryota</taxon>
        <taxon>Metazoa</taxon>
        <taxon>Ecdysozoa</taxon>
        <taxon>Arthropoda</taxon>
        <taxon>Crustacea</taxon>
        <taxon>Multicrustacea</taxon>
        <taxon>Malacostraca</taxon>
        <taxon>Eumalacostraca</taxon>
        <taxon>Eucarida</taxon>
        <taxon>Decapoda</taxon>
        <taxon>Pleocyemata</taxon>
        <taxon>Caridea</taxon>
        <taxon>Atyoidea</taxon>
        <taxon>Atyidae</taxon>
        <taxon>Halocaridina</taxon>
    </lineage>
</organism>
<comment type="caution">
    <text evidence="3">The sequence shown here is derived from an EMBL/GenBank/DDBJ whole genome shotgun (WGS) entry which is preliminary data.</text>
</comment>
<dbReference type="EMBL" id="JAXCGZ010015383">
    <property type="protein sequence ID" value="KAK7070409.1"/>
    <property type="molecule type" value="Genomic_DNA"/>
</dbReference>
<evidence type="ECO:0000256" key="1">
    <source>
        <dbReference type="SAM" id="MobiDB-lite"/>
    </source>
</evidence>
<proteinExistence type="predicted"/>
<feature type="region of interest" description="Disordered" evidence="1">
    <location>
        <begin position="27"/>
        <end position="99"/>
    </location>
</feature>
<feature type="chain" id="PRO_5042902419" evidence="2">
    <location>
        <begin position="20"/>
        <end position="99"/>
    </location>
</feature>
<dbReference type="Proteomes" id="UP001381693">
    <property type="component" value="Unassembled WGS sequence"/>
</dbReference>
<protein>
    <submittedName>
        <fullName evidence="3">Uncharacterized protein</fullName>
    </submittedName>
</protein>
<feature type="signal peptide" evidence="2">
    <location>
        <begin position="1"/>
        <end position="19"/>
    </location>
</feature>
<keyword evidence="4" id="KW-1185">Reference proteome</keyword>
<sequence>MVASPCWFIFLLLLSCVAGSPLSPTLIHDGSLDPLQAHGEAEEPRNDLPSALDTSTHQRATPEKLLPKEREKLSPVENEYLLPTTEEEKKKIEMFDPSK</sequence>